<keyword evidence="3" id="KW-1185">Reference proteome</keyword>
<dbReference type="STRING" id="42354.SAMN05216333_11131"/>
<reference evidence="3" key="1">
    <citation type="submission" date="2016-10" db="EMBL/GenBank/DDBJ databases">
        <authorList>
            <person name="Varghese N."/>
            <person name="Submissions S."/>
        </authorList>
    </citation>
    <scope>NUCLEOTIDE SEQUENCE [LARGE SCALE GENOMIC DNA]</scope>
    <source>
        <strain evidence="3">Nm76</strain>
    </source>
</reference>
<sequence>MHEEINEWSGDVLQRKKYADFLTQYLIAKKGPFVININAPWGSGKTFFIEHWCEDLRKGHPCVLFNAWENDFSNDPLLSVISCIEKDLSPLLSVTDKDNTKLNSRLSKAGKYLKSIAPILAKAAISKVIGEDGIEELQKLNEEDEKVAAEIVEKVTEKLIQNNKTVEKAIESFGKSLEELIEKLTRNQEYLKKPLFIFIDELDRCRPLYAIELLERIKHLFGVPGIVFVIATDTEQLKHSVNAIYGSGFDSNTYLRRFFDQSYTLSLPDYIEYAKLLFQEFDSDLVNRFVQIGISASGDERSYWFHCGAGRGEYSESNEDTFTIEKNDQAELVLLFSFFQHSLNLIYEHKNSVTKKSWQLFLLFHSEKNYILLT</sequence>
<feature type="domain" description="KAP NTPase" evidence="1">
    <location>
        <begin position="15"/>
        <end position="283"/>
    </location>
</feature>
<dbReference type="InterPro" id="IPR027417">
    <property type="entry name" value="P-loop_NTPase"/>
</dbReference>
<accession>A0A1H8Q855</accession>
<dbReference type="OrthoDB" id="88903at2"/>
<dbReference type="AlphaFoldDB" id="A0A1H8Q855"/>
<dbReference type="Pfam" id="PF07693">
    <property type="entry name" value="KAP_NTPase"/>
    <property type="match status" value="1"/>
</dbReference>
<dbReference type="RefSeq" id="WP_090318192.1">
    <property type="nucleotide sequence ID" value="NZ_FNOE01000009.1"/>
</dbReference>
<dbReference type="Gene3D" id="3.40.50.300">
    <property type="entry name" value="P-loop containing nucleotide triphosphate hydrolases"/>
    <property type="match status" value="1"/>
</dbReference>
<evidence type="ECO:0000313" key="3">
    <source>
        <dbReference type="Proteomes" id="UP000198814"/>
    </source>
</evidence>
<evidence type="ECO:0000259" key="1">
    <source>
        <dbReference type="Pfam" id="PF07693"/>
    </source>
</evidence>
<organism evidence="2 3">
    <name type="scientific">Nitrosomonas oligotropha</name>
    <dbReference type="NCBI Taxonomy" id="42354"/>
    <lineage>
        <taxon>Bacteria</taxon>
        <taxon>Pseudomonadati</taxon>
        <taxon>Pseudomonadota</taxon>
        <taxon>Betaproteobacteria</taxon>
        <taxon>Nitrosomonadales</taxon>
        <taxon>Nitrosomonadaceae</taxon>
        <taxon>Nitrosomonas</taxon>
    </lineage>
</organism>
<dbReference type="Proteomes" id="UP000198814">
    <property type="component" value="Unassembled WGS sequence"/>
</dbReference>
<protein>
    <submittedName>
        <fullName evidence="2">KAP family P-loop domain-containing protein</fullName>
    </submittedName>
</protein>
<proteinExistence type="predicted"/>
<dbReference type="SUPFAM" id="SSF52540">
    <property type="entry name" value="P-loop containing nucleoside triphosphate hydrolases"/>
    <property type="match status" value="1"/>
</dbReference>
<dbReference type="EMBL" id="FODO01000011">
    <property type="protein sequence ID" value="SEO50087.1"/>
    <property type="molecule type" value="Genomic_DNA"/>
</dbReference>
<dbReference type="InterPro" id="IPR011646">
    <property type="entry name" value="KAP_P-loop"/>
</dbReference>
<gene>
    <name evidence="2" type="ORF">SAMN05216333_11131</name>
</gene>
<evidence type="ECO:0000313" key="2">
    <source>
        <dbReference type="EMBL" id="SEO50087.1"/>
    </source>
</evidence>
<name>A0A1H8Q855_9PROT</name>